<dbReference type="GO" id="GO:0005506">
    <property type="term" value="F:iron ion binding"/>
    <property type="evidence" value="ECO:0007669"/>
    <property type="project" value="InterPro"/>
</dbReference>
<dbReference type="InterPro" id="IPR036396">
    <property type="entry name" value="Cyt_P450_sf"/>
</dbReference>
<reference evidence="3" key="1">
    <citation type="journal article" date="2014" name="Front. Microbiol.">
        <title>High frequency of phylogenetically diverse reductive dehalogenase-homologous genes in deep subseafloor sedimentary metagenomes.</title>
        <authorList>
            <person name="Kawai M."/>
            <person name="Futagami T."/>
            <person name="Toyoda A."/>
            <person name="Takaki Y."/>
            <person name="Nishi S."/>
            <person name="Hori S."/>
            <person name="Arai W."/>
            <person name="Tsubouchi T."/>
            <person name="Morono Y."/>
            <person name="Uchiyama I."/>
            <person name="Ito T."/>
            <person name="Fujiyama A."/>
            <person name="Inagaki F."/>
            <person name="Takami H."/>
        </authorList>
    </citation>
    <scope>NUCLEOTIDE SEQUENCE</scope>
    <source>
        <strain evidence="3">Expedition CK06-06</strain>
    </source>
</reference>
<accession>X0WBV2</accession>
<dbReference type="GO" id="GO:0020037">
    <property type="term" value="F:heme binding"/>
    <property type="evidence" value="ECO:0007669"/>
    <property type="project" value="InterPro"/>
</dbReference>
<proteinExistence type="inferred from homology"/>
<dbReference type="EMBL" id="BARS01030342">
    <property type="protein sequence ID" value="GAG20692.1"/>
    <property type="molecule type" value="Genomic_DNA"/>
</dbReference>
<dbReference type="InterPro" id="IPR050121">
    <property type="entry name" value="Cytochrome_P450_monoxygenase"/>
</dbReference>
<dbReference type="PANTHER" id="PTHR24305">
    <property type="entry name" value="CYTOCHROME P450"/>
    <property type="match status" value="1"/>
</dbReference>
<comment type="caution">
    <text evidence="3">The sequence shown here is derived from an EMBL/GenBank/DDBJ whole genome shotgun (WGS) entry which is preliminary data.</text>
</comment>
<organism evidence="3">
    <name type="scientific">marine sediment metagenome</name>
    <dbReference type="NCBI Taxonomy" id="412755"/>
    <lineage>
        <taxon>unclassified sequences</taxon>
        <taxon>metagenomes</taxon>
        <taxon>ecological metagenomes</taxon>
    </lineage>
</organism>
<evidence type="ECO:0000313" key="3">
    <source>
        <dbReference type="EMBL" id="GAG20692.1"/>
    </source>
</evidence>
<protein>
    <recommendedName>
        <fullName evidence="4">Cytochrome P450</fullName>
    </recommendedName>
</protein>
<dbReference type="PANTHER" id="PTHR24305:SF166">
    <property type="entry name" value="CYTOCHROME P450 12A4, MITOCHONDRIAL-RELATED"/>
    <property type="match status" value="1"/>
</dbReference>
<dbReference type="InterPro" id="IPR001128">
    <property type="entry name" value="Cyt_P450"/>
</dbReference>
<dbReference type="AlphaFoldDB" id="X0WBV2"/>
<sequence length="205" mass="23619">MWLLNNPADIQHILASNGRNYEKSPKLTSSRGRRLSGSGLLTATGKDHLPLRRQLQPLFRKPVVESHGDMIASLADRWISRWKSGDEVDLLAEMMALSQQVMIKALFGPDFEDNEGRFAAAVTTRRQYIEYFFTSNLPVPEYLPMPIVWRFSRARRYLHSVINDEIRKRRQGKGEPKAYLSMLINGRGRRDYALDDREVLDEAVT</sequence>
<dbReference type="Gene3D" id="1.10.630.10">
    <property type="entry name" value="Cytochrome P450"/>
    <property type="match status" value="1"/>
</dbReference>
<gene>
    <name evidence="3" type="ORF">S01H1_47326</name>
</gene>
<evidence type="ECO:0000256" key="2">
    <source>
        <dbReference type="SAM" id="MobiDB-lite"/>
    </source>
</evidence>
<evidence type="ECO:0000256" key="1">
    <source>
        <dbReference type="ARBA" id="ARBA00010617"/>
    </source>
</evidence>
<dbReference type="GO" id="GO:0016705">
    <property type="term" value="F:oxidoreductase activity, acting on paired donors, with incorporation or reduction of molecular oxygen"/>
    <property type="evidence" value="ECO:0007669"/>
    <property type="project" value="InterPro"/>
</dbReference>
<feature type="non-terminal residue" evidence="3">
    <location>
        <position position="205"/>
    </location>
</feature>
<feature type="region of interest" description="Disordered" evidence="2">
    <location>
        <begin position="21"/>
        <end position="41"/>
    </location>
</feature>
<dbReference type="Pfam" id="PF00067">
    <property type="entry name" value="p450"/>
    <property type="match status" value="1"/>
</dbReference>
<dbReference type="GO" id="GO:0004497">
    <property type="term" value="F:monooxygenase activity"/>
    <property type="evidence" value="ECO:0007669"/>
    <property type="project" value="InterPro"/>
</dbReference>
<dbReference type="SUPFAM" id="SSF48264">
    <property type="entry name" value="Cytochrome P450"/>
    <property type="match status" value="1"/>
</dbReference>
<name>X0WBV2_9ZZZZ</name>
<comment type="similarity">
    <text evidence="1">Belongs to the cytochrome P450 family.</text>
</comment>
<evidence type="ECO:0008006" key="4">
    <source>
        <dbReference type="Google" id="ProtNLM"/>
    </source>
</evidence>